<dbReference type="EMBL" id="BRVO01000001">
    <property type="protein sequence ID" value="GLB48443.1"/>
    <property type="molecule type" value="Genomic_DNA"/>
</dbReference>
<evidence type="ECO:0000313" key="2">
    <source>
        <dbReference type="EMBL" id="GLB48443.1"/>
    </source>
</evidence>
<reference evidence="2" key="1">
    <citation type="submission" date="2022-07" db="EMBL/GenBank/DDBJ databases">
        <title>Taxonomy of Novel Oxalotrophic and Methylotrophic Bacteria.</title>
        <authorList>
            <person name="Sahin N."/>
            <person name="Tani A."/>
        </authorList>
    </citation>
    <scope>NUCLEOTIDE SEQUENCE</scope>
    <source>
        <strain evidence="2">Y10</strain>
    </source>
</reference>
<accession>A0ABQ5MG97</accession>
<organism evidence="2 3">
    <name type="scientific">Neptunitalea lumnitzerae</name>
    <dbReference type="NCBI Taxonomy" id="2965509"/>
    <lineage>
        <taxon>Bacteria</taxon>
        <taxon>Pseudomonadati</taxon>
        <taxon>Bacteroidota</taxon>
        <taxon>Flavobacteriia</taxon>
        <taxon>Flavobacteriales</taxon>
        <taxon>Flavobacteriaceae</taxon>
        <taxon>Neptunitalea</taxon>
    </lineage>
</organism>
<evidence type="ECO:0000256" key="1">
    <source>
        <dbReference type="SAM" id="MobiDB-lite"/>
    </source>
</evidence>
<comment type="caution">
    <text evidence="2">The sequence shown here is derived from an EMBL/GenBank/DDBJ whole genome shotgun (WGS) entry which is preliminary data.</text>
</comment>
<name>A0ABQ5MG97_9FLAO</name>
<feature type="region of interest" description="Disordered" evidence="1">
    <location>
        <begin position="35"/>
        <end position="54"/>
    </location>
</feature>
<gene>
    <name evidence="2" type="ORF">Y10_08110</name>
</gene>
<dbReference type="Proteomes" id="UP001143543">
    <property type="component" value="Unassembled WGS sequence"/>
</dbReference>
<protein>
    <submittedName>
        <fullName evidence="2">Uncharacterized protein</fullName>
    </submittedName>
</protein>
<evidence type="ECO:0000313" key="3">
    <source>
        <dbReference type="Proteomes" id="UP001143543"/>
    </source>
</evidence>
<sequence length="225" mass="25393">MLVLLLSVGAIHFKNHPTVEEYFIEMVSQEKEKDIAEKKTPLQPPKKGTKVTHKTYNDRIKSRYSKEDNYQSLDKFFSELESKKAAEKVNTKQPNTEGYGNLQAAEKSRKRANKALEDLKKDGKGVQNRNTERTATVTYSLVDRIVSGRIPNPTYTCIEGGVVVITIKVNQYGNVISAKQNEASSTTTDGCLVENAIHYAMRTKFNANPQKRLQVGTISYVFQQK</sequence>
<proteinExistence type="predicted"/>
<keyword evidence="3" id="KW-1185">Reference proteome</keyword>
<feature type="region of interest" description="Disordered" evidence="1">
    <location>
        <begin position="86"/>
        <end position="111"/>
    </location>
</feature>